<dbReference type="CDD" id="cd09019">
    <property type="entry name" value="galactose_mutarotase_like"/>
    <property type="match status" value="1"/>
</dbReference>
<comment type="cofactor">
    <cofactor evidence="2">
        <name>Ca(2+)</name>
        <dbReference type="ChEBI" id="CHEBI:29108"/>
    </cofactor>
</comment>
<dbReference type="InterPro" id="IPR047215">
    <property type="entry name" value="Galactose_mutarotase-like"/>
</dbReference>
<evidence type="ECO:0000256" key="5">
    <source>
        <dbReference type="ARBA" id="ARBA00006206"/>
    </source>
</evidence>
<dbReference type="InterPro" id="IPR008183">
    <property type="entry name" value="Aldose_1/G6P_1-epimerase"/>
</dbReference>
<gene>
    <name evidence="19" type="ORF">DXD04_11610</name>
</gene>
<evidence type="ECO:0000256" key="13">
    <source>
        <dbReference type="ARBA" id="ARBA00023277"/>
    </source>
</evidence>
<evidence type="ECO:0000256" key="12">
    <source>
        <dbReference type="ARBA" id="ARBA00023235"/>
    </source>
</evidence>
<dbReference type="GO" id="GO:0033499">
    <property type="term" value="P:galactose catabolic process via UDP-galactose, Leloir pathway"/>
    <property type="evidence" value="ECO:0007669"/>
    <property type="project" value="TreeGrafter"/>
</dbReference>
<feature type="active site" description="Proton acceptor" evidence="15">
    <location>
        <position position="349"/>
    </location>
</feature>
<dbReference type="PROSITE" id="PS00545">
    <property type="entry name" value="ALDOSE_1_EPIMERASE"/>
    <property type="match status" value="1"/>
</dbReference>
<dbReference type="GO" id="GO:0030246">
    <property type="term" value="F:carbohydrate binding"/>
    <property type="evidence" value="ECO:0007669"/>
    <property type="project" value="InterPro"/>
</dbReference>
<comment type="pathway">
    <text evidence="4 14">Carbohydrate metabolism; hexose metabolism.</text>
</comment>
<dbReference type="AlphaFoldDB" id="A0A3E4MW53"/>
<evidence type="ECO:0000256" key="3">
    <source>
        <dbReference type="ARBA" id="ARBA00004496"/>
    </source>
</evidence>
<dbReference type="SUPFAM" id="SSF74650">
    <property type="entry name" value="Galactose mutarotase-like"/>
    <property type="match status" value="1"/>
</dbReference>
<dbReference type="InterPro" id="IPR018052">
    <property type="entry name" value="Ald1_epimerase_CS"/>
</dbReference>
<feature type="signal peptide" evidence="18">
    <location>
        <begin position="1"/>
        <end position="26"/>
    </location>
</feature>
<name>A0A3E4MW53_9BACT</name>
<evidence type="ECO:0000313" key="19">
    <source>
        <dbReference type="EMBL" id="RGK53979.1"/>
    </source>
</evidence>
<feature type="binding site" evidence="16">
    <location>
        <position position="284"/>
    </location>
    <ligand>
        <name>beta-D-galactose</name>
        <dbReference type="ChEBI" id="CHEBI:27667"/>
    </ligand>
</feature>
<feature type="chain" id="PRO_5017650250" description="Aldose 1-epimerase" evidence="18">
    <location>
        <begin position="27"/>
        <end position="385"/>
    </location>
</feature>
<dbReference type="FunFam" id="2.70.98.10:FF:000003">
    <property type="entry name" value="Aldose 1-epimerase"/>
    <property type="match status" value="1"/>
</dbReference>
<keyword evidence="13 14" id="KW-0119">Carbohydrate metabolism</keyword>
<dbReference type="PANTHER" id="PTHR10091">
    <property type="entry name" value="ALDOSE-1-EPIMERASE"/>
    <property type="match status" value="1"/>
</dbReference>
<dbReference type="Gene3D" id="2.70.98.10">
    <property type="match status" value="1"/>
</dbReference>
<evidence type="ECO:0000256" key="4">
    <source>
        <dbReference type="ARBA" id="ARBA00005028"/>
    </source>
</evidence>
<evidence type="ECO:0000256" key="10">
    <source>
        <dbReference type="ARBA" id="ARBA00022553"/>
    </source>
</evidence>
<dbReference type="InterPro" id="IPR011013">
    <property type="entry name" value="Gal_mutarotase_sf_dom"/>
</dbReference>
<comment type="catalytic activity">
    <reaction evidence="1 14">
        <text>alpha-D-glucose = beta-D-glucose</text>
        <dbReference type="Rhea" id="RHEA:10264"/>
        <dbReference type="ChEBI" id="CHEBI:15903"/>
        <dbReference type="ChEBI" id="CHEBI:17925"/>
        <dbReference type="EC" id="5.1.3.3"/>
    </reaction>
</comment>
<comment type="caution">
    <text evidence="19">The sequence shown here is derived from an EMBL/GenBank/DDBJ whole genome shotgun (WGS) entry which is preliminary data.</text>
</comment>
<comment type="subcellular location">
    <subcellularLocation>
        <location evidence="3">Cytoplasm</location>
    </subcellularLocation>
</comment>
<dbReference type="GO" id="GO:0005737">
    <property type="term" value="C:cytoplasm"/>
    <property type="evidence" value="ECO:0007669"/>
    <property type="project" value="UniProtKB-SubCell"/>
</dbReference>
<evidence type="ECO:0000313" key="20">
    <source>
        <dbReference type="Proteomes" id="UP000260862"/>
    </source>
</evidence>
<dbReference type="Pfam" id="PF01263">
    <property type="entry name" value="Aldose_epim"/>
    <property type="match status" value="1"/>
</dbReference>
<evidence type="ECO:0000256" key="17">
    <source>
        <dbReference type="PIRSR" id="PIRSR005096-3"/>
    </source>
</evidence>
<comment type="similarity">
    <text evidence="5 14">Belongs to the aldose epimerase family.</text>
</comment>
<dbReference type="PROSITE" id="PS51257">
    <property type="entry name" value="PROKAR_LIPOPROTEIN"/>
    <property type="match status" value="1"/>
</dbReference>
<evidence type="ECO:0000256" key="16">
    <source>
        <dbReference type="PIRSR" id="PIRSR005096-2"/>
    </source>
</evidence>
<accession>A0A3E4MW53</accession>
<evidence type="ECO:0000256" key="11">
    <source>
        <dbReference type="ARBA" id="ARBA00022837"/>
    </source>
</evidence>
<dbReference type="EMBL" id="QSQT01000021">
    <property type="protein sequence ID" value="RGK53979.1"/>
    <property type="molecule type" value="Genomic_DNA"/>
</dbReference>
<dbReference type="Proteomes" id="UP000260862">
    <property type="component" value="Unassembled WGS sequence"/>
</dbReference>
<feature type="binding site" evidence="17">
    <location>
        <begin position="114"/>
        <end position="115"/>
    </location>
    <ligand>
        <name>beta-D-galactose</name>
        <dbReference type="ChEBI" id="CHEBI:27667"/>
    </ligand>
</feature>
<dbReference type="UniPathway" id="UPA00242"/>
<evidence type="ECO:0000256" key="14">
    <source>
        <dbReference type="PIRNR" id="PIRNR005096"/>
    </source>
</evidence>
<evidence type="ECO:0000256" key="8">
    <source>
        <dbReference type="ARBA" id="ARBA00014165"/>
    </source>
</evidence>
<dbReference type="PIRSF" id="PIRSF005096">
    <property type="entry name" value="GALM"/>
    <property type="match status" value="1"/>
</dbReference>
<feature type="active site" description="Proton donor" evidence="15">
    <location>
        <position position="211"/>
    </location>
</feature>
<keyword evidence="20" id="KW-1185">Reference proteome</keyword>
<evidence type="ECO:0000256" key="6">
    <source>
        <dbReference type="ARBA" id="ARBA00011245"/>
    </source>
</evidence>
<keyword evidence="9" id="KW-0963">Cytoplasm</keyword>
<organism evidence="19 20">
    <name type="scientific">Phocaeicola plebeius</name>
    <dbReference type="NCBI Taxonomy" id="310297"/>
    <lineage>
        <taxon>Bacteria</taxon>
        <taxon>Pseudomonadati</taxon>
        <taxon>Bacteroidota</taxon>
        <taxon>Bacteroidia</taxon>
        <taxon>Bacteroidales</taxon>
        <taxon>Bacteroidaceae</taxon>
        <taxon>Phocaeicola</taxon>
    </lineage>
</organism>
<feature type="binding site" evidence="17">
    <location>
        <begin position="211"/>
        <end position="213"/>
    </location>
    <ligand>
        <name>beta-D-galactose</name>
        <dbReference type="ChEBI" id="CHEBI:27667"/>
    </ligand>
</feature>
<keyword evidence="10" id="KW-0597">Phosphoprotein</keyword>
<proteinExistence type="inferred from homology"/>
<evidence type="ECO:0000256" key="15">
    <source>
        <dbReference type="PIRSR" id="PIRSR005096-1"/>
    </source>
</evidence>
<dbReference type="NCBIfam" id="NF008277">
    <property type="entry name" value="PRK11055.1"/>
    <property type="match status" value="1"/>
</dbReference>
<dbReference type="PANTHER" id="PTHR10091:SF0">
    <property type="entry name" value="GALACTOSE MUTAROTASE"/>
    <property type="match status" value="1"/>
</dbReference>
<dbReference type="RefSeq" id="WP_117673403.1">
    <property type="nucleotide sequence ID" value="NZ_CABOGR010000021.1"/>
</dbReference>
<dbReference type="GO" id="GO:0006006">
    <property type="term" value="P:glucose metabolic process"/>
    <property type="evidence" value="ECO:0007669"/>
    <property type="project" value="TreeGrafter"/>
</dbReference>
<dbReference type="InterPro" id="IPR015443">
    <property type="entry name" value="Aldose_1-epimerase"/>
</dbReference>
<keyword evidence="12 14" id="KW-0413">Isomerase</keyword>
<dbReference type="InterPro" id="IPR014718">
    <property type="entry name" value="GH-type_carb-bd"/>
</dbReference>
<evidence type="ECO:0000256" key="9">
    <source>
        <dbReference type="ARBA" id="ARBA00022490"/>
    </source>
</evidence>
<protein>
    <recommendedName>
        <fullName evidence="8 14">Aldose 1-epimerase</fullName>
        <ecNumber evidence="7 14">5.1.3.3</ecNumber>
    </recommendedName>
</protein>
<evidence type="ECO:0000256" key="18">
    <source>
        <dbReference type="SAM" id="SignalP"/>
    </source>
</evidence>
<sequence length="385" mass="41989">MKSMNKSFLGASIILAVLSGCASKQAQQPELTLSGLNPANFEVSAENAKPIKLYTLKNSQGMEVCVTNFGGRIVSVMVPDKNGKMTDVVLGFDSIADYQNIPSDFGASIGRYANRINKGKITIDRQEIQLPTNNFGHCLHGGPTGWQYQVYEANQANDSTIVLTMKSPDGDNNFPGNVTANVTYSLTADNAIDIKYDATTDKTTVINMTNHSYFNLNGDPSKPATDHLLYVASDSITPVDSTFMTTGEMMAVKDTPFDFNTAKAISEGVTDFSNEQVRFGNGFDHNWVLKTKGDINQVAAKLTSPTTGISLEVYTDEPGIQVYTGNFLDGTVKGKKGIVYPQRASVCLETQHYPDSPNKPQWPSVILTPGQTYHSHCIFKFTVEK</sequence>
<reference evidence="19 20" key="1">
    <citation type="submission" date="2018-08" db="EMBL/GenBank/DDBJ databases">
        <title>A genome reference for cultivated species of the human gut microbiota.</title>
        <authorList>
            <person name="Zou Y."/>
            <person name="Xue W."/>
            <person name="Luo G."/>
        </authorList>
    </citation>
    <scope>NUCLEOTIDE SEQUENCE [LARGE SCALE GENOMIC DNA]</scope>
    <source>
        <strain evidence="19 20">TF10-3AC</strain>
    </source>
</reference>
<dbReference type="EC" id="5.1.3.3" evidence="7 14"/>
<keyword evidence="18" id="KW-0732">Signal</keyword>
<keyword evidence="11" id="KW-0106">Calcium</keyword>
<evidence type="ECO:0000256" key="2">
    <source>
        <dbReference type="ARBA" id="ARBA00001913"/>
    </source>
</evidence>
<comment type="subunit">
    <text evidence="6">Monomer.</text>
</comment>
<dbReference type="GO" id="GO:0004034">
    <property type="term" value="F:aldose 1-epimerase activity"/>
    <property type="evidence" value="ECO:0007669"/>
    <property type="project" value="UniProtKB-EC"/>
</dbReference>
<evidence type="ECO:0000256" key="1">
    <source>
        <dbReference type="ARBA" id="ARBA00001614"/>
    </source>
</evidence>
<evidence type="ECO:0000256" key="7">
    <source>
        <dbReference type="ARBA" id="ARBA00013185"/>
    </source>
</evidence>